<keyword evidence="2" id="KW-0963">Cytoplasm</keyword>
<dbReference type="InterPro" id="IPR051373">
    <property type="entry name" value="Lin-28_RNA-binding"/>
</dbReference>
<organism evidence="4">
    <name type="scientific">viral metagenome</name>
    <dbReference type="NCBI Taxonomy" id="1070528"/>
    <lineage>
        <taxon>unclassified sequences</taxon>
        <taxon>metagenomes</taxon>
        <taxon>organismal metagenomes</taxon>
    </lineage>
</organism>
<dbReference type="GO" id="GO:0003729">
    <property type="term" value="F:mRNA binding"/>
    <property type="evidence" value="ECO:0007669"/>
    <property type="project" value="TreeGrafter"/>
</dbReference>
<dbReference type="PRINTS" id="PR00050">
    <property type="entry name" value="COLDSHOCK"/>
</dbReference>
<dbReference type="CDD" id="cd04458">
    <property type="entry name" value="CSP_CDS"/>
    <property type="match status" value="1"/>
</dbReference>
<comment type="subcellular location">
    <subcellularLocation>
        <location evidence="1">Cytoplasm</location>
    </subcellularLocation>
</comment>
<dbReference type="SUPFAM" id="SSF50249">
    <property type="entry name" value="Nucleic acid-binding proteins"/>
    <property type="match status" value="1"/>
</dbReference>
<evidence type="ECO:0000313" key="4">
    <source>
        <dbReference type="EMBL" id="QHT07774.1"/>
    </source>
</evidence>
<dbReference type="EMBL" id="MN739486">
    <property type="protein sequence ID" value="QHT07774.1"/>
    <property type="molecule type" value="Genomic_DNA"/>
</dbReference>
<accession>A0A6C0CVJ8</accession>
<dbReference type="SMART" id="SM00357">
    <property type="entry name" value="CSP"/>
    <property type="match status" value="1"/>
</dbReference>
<dbReference type="InterPro" id="IPR011129">
    <property type="entry name" value="CSD"/>
</dbReference>
<feature type="domain" description="CSD" evidence="3">
    <location>
        <begin position="33"/>
        <end position="103"/>
    </location>
</feature>
<dbReference type="AlphaFoldDB" id="A0A6C0CVJ8"/>
<dbReference type="Gene3D" id="2.40.50.140">
    <property type="entry name" value="Nucleic acid-binding proteins"/>
    <property type="match status" value="1"/>
</dbReference>
<name>A0A6C0CVJ8_9ZZZZ</name>
<dbReference type="PROSITE" id="PS51857">
    <property type="entry name" value="CSD_2"/>
    <property type="match status" value="1"/>
</dbReference>
<dbReference type="Pfam" id="PF00313">
    <property type="entry name" value="CSD"/>
    <property type="match status" value="1"/>
</dbReference>
<reference evidence="4" key="1">
    <citation type="journal article" date="2020" name="Nature">
        <title>Giant virus diversity and host interactions through global metagenomics.</title>
        <authorList>
            <person name="Schulz F."/>
            <person name="Roux S."/>
            <person name="Paez-Espino D."/>
            <person name="Jungbluth S."/>
            <person name="Walsh D.A."/>
            <person name="Denef V.J."/>
            <person name="McMahon K.D."/>
            <person name="Konstantinidis K.T."/>
            <person name="Eloe-Fadrosh E.A."/>
            <person name="Kyrpides N.C."/>
            <person name="Woyke T."/>
        </authorList>
    </citation>
    <scope>NUCLEOTIDE SEQUENCE</scope>
    <source>
        <strain evidence="4">GVMAG-M-3300021964-36</strain>
    </source>
</reference>
<dbReference type="InterPro" id="IPR002059">
    <property type="entry name" value="CSP_DNA-bd"/>
</dbReference>
<dbReference type="InterPro" id="IPR012340">
    <property type="entry name" value="NA-bd_OB-fold"/>
</dbReference>
<proteinExistence type="predicted"/>
<dbReference type="GO" id="GO:0031054">
    <property type="term" value="P:pre-miRNA processing"/>
    <property type="evidence" value="ECO:0007669"/>
    <property type="project" value="TreeGrafter"/>
</dbReference>
<dbReference type="GO" id="GO:0005737">
    <property type="term" value="C:cytoplasm"/>
    <property type="evidence" value="ECO:0007669"/>
    <property type="project" value="UniProtKB-SubCell"/>
</dbReference>
<dbReference type="GO" id="GO:0005634">
    <property type="term" value="C:nucleus"/>
    <property type="evidence" value="ECO:0007669"/>
    <property type="project" value="TreeGrafter"/>
</dbReference>
<evidence type="ECO:0000256" key="1">
    <source>
        <dbReference type="ARBA" id="ARBA00004496"/>
    </source>
</evidence>
<evidence type="ECO:0000259" key="3">
    <source>
        <dbReference type="PROSITE" id="PS51857"/>
    </source>
</evidence>
<protein>
    <recommendedName>
        <fullName evidence="3">CSD domain-containing protein</fullName>
    </recommendedName>
</protein>
<dbReference type="PANTHER" id="PTHR46109">
    <property type="entry name" value="PROTEIN LIN-28"/>
    <property type="match status" value="1"/>
</dbReference>
<dbReference type="PANTHER" id="PTHR46109:SF1">
    <property type="entry name" value="PROTEIN LIN-28 HOMOLOG"/>
    <property type="match status" value="1"/>
</dbReference>
<sequence>MDNQSPDSPMLSEQETAAMKYVKEEVCDVEHGELVGNCKWFNKKLGYGFITVYQGEHKGVNIFVHHSGIKPLNSNFRTLRKGEYVSFDIENGKNGLQAVNVSGVLGGPLMCDNHVQKYNQKMTPPPQH</sequence>
<evidence type="ECO:0000256" key="2">
    <source>
        <dbReference type="ARBA" id="ARBA00022490"/>
    </source>
</evidence>